<evidence type="ECO:0000259" key="7">
    <source>
        <dbReference type="Pfam" id="PF25004"/>
    </source>
</evidence>
<keyword evidence="2" id="KW-0698">rRNA processing</keyword>
<evidence type="ECO:0000259" key="6">
    <source>
        <dbReference type="Pfam" id="PF23186"/>
    </source>
</evidence>
<evidence type="ECO:0000313" key="11">
    <source>
        <dbReference type="Proteomes" id="UP000642876"/>
    </source>
</evidence>
<keyword evidence="3 9" id="KW-0489">Methyltransferase</keyword>
<dbReference type="SUPFAM" id="SSF53335">
    <property type="entry name" value="S-adenosyl-L-methionine-dependent methyltransferases"/>
    <property type="match status" value="1"/>
</dbReference>
<dbReference type="RefSeq" id="WP_171194108.1">
    <property type="nucleotide sequence ID" value="NZ_CP061032.1"/>
</dbReference>
<evidence type="ECO:0000256" key="2">
    <source>
        <dbReference type="ARBA" id="ARBA00022552"/>
    </source>
</evidence>
<dbReference type="GO" id="GO:0032259">
    <property type="term" value="P:methylation"/>
    <property type="evidence" value="ECO:0007669"/>
    <property type="project" value="UniProtKB-KW"/>
</dbReference>
<dbReference type="InterPro" id="IPR002052">
    <property type="entry name" value="DNA_methylase_N6_adenine_CS"/>
</dbReference>
<dbReference type="PANTHER" id="PTHR47816">
    <property type="entry name" value="RIBOSOMAL RNA SMALL SUBUNIT METHYLTRANSFERASE C"/>
    <property type="match status" value="1"/>
</dbReference>
<evidence type="ECO:0000313" key="8">
    <source>
        <dbReference type="EMBL" id="MBC3178902.1"/>
    </source>
</evidence>
<gene>
    <name evidence="8" type="ORF">H7348_06215</name>
    <name evidence="9" type="ORF">IAU68_06720</name>
</gene>
<feature type="domain" description="DUF7059" evidence="6">
    <location>
        <begin position="24"/>
        <end position="103"/>
    </location>
</feature>
<evidence type="ECO:0000256" key="1">
    <source>
        <dbReference type="ARBA" id="ARBA00022490"/>
    </source>
</evidence>
<dbReference type="Proteomes" id="UP000642876">
    <property type="component" value="Unassembled WGS sequence"/>
</dbReference>
<dbReference type="Pfam" id="PF05175">
    <property type="entry name" value="MTS"/>
    <property type="match status" value="1"/>
</dbReference>
<sequence length="525" mass="55770">MTDPTPLGAGLPDTAMRLAEALREAGFTNAGIAEHLGPAATQAMYRGEPGVVRHACSDGSDLSLLVRFFILREPVAQSPLAAALGDDLVRSLIDDSVAALDSDTGELRIALDIRPHLITGHERLVFSDLDASMTDIVPGRDHVLGVGAASLSLLSAAPLSPVDSVLDLGTGSGVQALGQAPVAERVVATDVHGRALDLAQATLAANGVDNVELRHGSWFEAVAGEHFDRIVANPPFVVGLPEVGHVYRDSGMDLDGASEFVVKHAPEHLAEGGRAFILASWVHVEGESWQSRVASWLPKTGVNAWVLQRDVVDPGMYVSTWLRDETIDPRSAEGIERTERWLAHFAENNVTGIGFGWILLDDIGDAPTEVTAEALSQPFSDPLGPEAEEYFARTAWLRGKTSDDILNARYLLRPGLALEEVSLADTDAGMGFAPEVTRITRTDGPRFTHDVDAGVLAILSGLNPDGLPLRDVAGLYAAANGLYDLDETQQVEASAAGVVVDLIRHGLVLPAEISTTVNEKGSSDR</sequence>
<dbReference type="InterPro" id="IPR007848">
    <property type="entry name" value="Small_mtfrase_dom"/>
</dbReference>
<keyword evidence="1" id="KW-0963">Cytoplasm</keyword>
<evidence type="ECO:0000256" key="3">
    <source>
        <dbReference type="ARBA" id="ARBA00022603"/>
    </source>
</evidence>
<accession>A0A7H0JWI4</accession>
<dbReference type="Gene3D" id="3.40.50.150">
    <property type="entry name" value="Vaccinia Virus protein VP39"/>
    <property type="match status" value="1"/>
</dbReference>
<dbReference type="Pfam" id="PF23186">
    <property type="entry name" value="DUF7059"/>
    <property type="match status" value="1"/>
</dbReference>
<dbReference type="CDD" id="cd02440">
    <property type="entry name" value="AdoMet_MTases"/>
    <property type="match status" value="1"/>
</dbReference>
<dbReference type="GO" id="GO:0008170">
    <property type="term" value="F:N-methyltransferase activity"/>
    <property type="evidence" value="ECO:0007669"/>
    <property type="project" value="UniProtKB-ARBA"/>
</dbReference>
<evidence type="ECO:0000256" key="4">
    <source>
        <dbReference type="ARBA" id="ARBA00022679"/>
    </source>
</evidence>
<dbReference type="InterPro" id="IPR055487">
    <property type="entry name" value="DUF7059"/>
</dbReference>
<feature type="domain" description="Methyltransferase small" evidence="5">
    <location>
        <begin position="149"/>
        <end position="279"/>
    </location>
</feature>
<dbReference type="GO" id="GO:0006364">
    <property type="term" value="P:rRNA processing"/>
    <property type="evidence" value="ECO:0007669"/>
    <property type="project" value="UniProtKB-KW"/>
</dbReference>
<reference evidence="10 11" key="1">
    <citation type="submission" date="2020-08" db="EMBL/GenBank/DDBJ databases">
        <title>novel species in genus Corynebacterium.</title>
        <authorList>
            <person name="Zhang G."/>
        </authorList>
    </citation>
    <scope>NUCLEOTIDE SEQUENCE [LARGE SCALE GENOMIC DNA]</scope>
    <source>
        <strain evidence="9">Zg-917</strain>
        <strain evidence="10 11">zg-917</strain>
    </source>
</reference>
<dbReference type="InterPro" id="IPR029063">
    <property type="entry name" value="SAM-dependent_MTases_sf"/>
</dbReference>
<name>A0A7H0JWI4_9CORY</name>
<organism evidence="9 10">
    <name type="scientific">Corynebacterium lujinxingii</name>
    <dbReference type="NCBI Taxonomy" id="2763010"/>
    <lineage>
        <taxon>Bacteria</taxon>
        <taxon>Bacillati</taxon>
        <taxon>Actinomycetota</taxon>
        <taxon>Actinomycetes</taxon>
        <taxon>Mycobacteriales</taxon>
        <taxon>Corynebacteriaceae</taxon>
        <taxon>Corynebacterium</taxon>
    </lineage>
</organism>
<dbReference type="Pfam" id="PF25004">
    <property type="entry name" value="DUF7782"/>
    <property type="match status" value="1"/>
</dbReference>
<protein>
    <submittedName>
        <fullName evidence="9">Class I SAM-dependent methyltransferase</fullName>
    </submittedName>
</protein>
<dbReference type="GO" id="GO:0008757">
    <property type="term" value="F:S-adenosylmethionine-dependent methyltransferase activity"/>
    <property type="evidence" value="ECO:0007669"/>
    <property type="project" value="InterPro"/>
</dbReference>
<dbReference type="KEGG" id="cluj:IAU68_06720"/>
<dbReference type="AlphaFoldDB" id="A0A7H0JWI4"/>
<feature type="domain" description="DUF7782" evidence="7">
    <location>
        <begin position="388"/>
        <end position="510"/>
    </location>
</feature>
<evidence type="ECO:0000313" key="10">
    <source>
        <dbReference type="Proteomes" id="UP000516235"/>
    </source>
</evidence>
<evidence type="ECO:0000259" key="5">
    <source>
        <dbReference type="Pfam" id="PF05175"/>
    </source>
</evidence>
<dbReference type="InterPro" id="IPR056684">
    <property type="entry name" value="DUF7782"/>
</dbReference>
<dbReference type="GO" id="GO:0003676">
    <property type="term" value="F:nucleic acid binding"/>
    <property type="evidence" value="ECO:0007669"/>
    <property type="project" value="InterPro"/>
</dbReference>
<evidence type="ECO:0000313" key="9">
    <source>
        <dbReference type="EMBL" id="QNP89400.1"/>
    </source>
</evidence>
<proteinExistence type="predicted"/>
<dbReference type="PANTHER" id="PTHR47816:SF4">
    <property type="entry name" value="RIBOSOMAL RNA SMALL SUBUNIT METHYLTRANSFERASE C"/>
    <property type="match status" value="1"/>
</dbReference>
<dbReference type="EMBL" id="JACMYE010000004">
    <property type="protein sequence ID" value="MBC3178902.1"/>
    <property type="molecule type" value="Genomic_DNA"/>
</dbReference>
<keyword evidence="11" id="KW-1185">Reference proteome</keyword>
<dbReference type="Proteomes" id="UP000516235">
    <property type="component" value="Chromosome"/>
</dbReference>
<dbReference type="PROSITE" id="PS00092">
    <property type="entry name" value="N6_MTASE"/>
    <property type="match status" value="1"/>
</dbReference>
<dbReference type="EMBL" id="CP061032">
    <property type="protein sequence ID" value="QNP89400.1"/>
    <property type="molecule type" value="Genomic_DNA"/>
</dbReference>
<dbReference type="InterPro" id="IPR046977">
    <property type="entry name" value="RsmC/RlmG"/>
</dbReference>
<keyword evidence="4 9" id="KW-0808">Transferase</keyword>